<keyword evidence="1" id="KW-0812">Transmembrane</keyword>
<comment type="caution">
    <text evidence="2">The sequence shown here is derived from an EMBL/GenBank/DDBJ whole genome shotgun (WGS) entry which is preliminary data.</text>
</comment>
<evidence type="ECO:0008006" key="4">
    <source>
        <dbReference type="Google" id="ProtNLM"/>
    </source>
</evidence>
<keyword evidence="1" id="KW-1133">Transmembrane helix</keyword>
<reference evidence="2 3" key="1">
    <citation type="journal article" date="2024" name="G3 (Bethesda)">
        <title>Genome assembly of Hibiscus sabdariffa L. provides insights into metabolisms of medicinal natural products.</title>
        <authorList>
            <person name="Kim T."/>
        </authorList>
    </citation>
    <scope>NUCLEOTIDE SEQUENCE [LARGE SCALE GENOMIC DNA]</scope>
    <source>
        <strain evidence="2">TK-2024</strain>
        <tissue evidence="2">Old leaves</tissue>
    </source>
</reference>
<keyword evidence="3" id="KW-1185">Reference proteome</keyword>
<sequence length="151" mass="17133">MYGAHLGPFSKDWAAIWTLSVPQGLRVFLWLVFRQKLMNNIERQRRHLGNNASCTQASRFSMCSETAPMLDTFETTRAEHYSMVVVASSPSRATYPTRTPTCQWSPPPSPWFCLNTNDSICVTTKYARADGLFQDHSGTWVQGFDRGIDYG</sequence>
<keyword evidence="1" id="KW-0472">Membrane</keyword>
<evidence type="ECO:0000256" key="1">
    <source>
        <dbReference type="SAM" id="Phobius"/>
    </source>
</evidence>
<evidence type="ECO:0000313" key="3">
    <source>
        <dbReference type="Proteomes" id="UP001396334"/>
    </source>
</evidence>
<proteinExistence type="predicted"/>
<name>A0ABR2QJ09_9ROSI</name>
<evidence type="ECO:0000313" key="2">
    <source>
        <dbReference type="EMBL" id="KAK9000673.1"/>
    </source>
</evidence>
<gene>
    <name evidence="2" type="ORF">V6N11_081162</name>
</gene>
<protein>
    <recommendedName>
        <fullName evidence="4">Reverse transcriptase zinc-binding domain-containing protein</fullName>
    </recommendedName>
</protein>
<dbReference type="Proteomes" id="UP001396334">
    <property type="component" value="Unassembled WGS sequence"/>
</dbReference>
<feature type="transmembrane region" description="Helical" evidence="1">
    <location>
        <begin position="14"/>
        <end position="33"/>
    </location>
</feature>
<organism evidence="2 3">
    <name type="scientific">Hibiscus sabdariffa</name>
    <name type="common">roselle</name>
    <dbReference type="NCBI Taxonomy" id="183260"/>
    <lineage>
        <taxon>Eukaryota</taxon>
        <taxon>Viridiplantae</taxon>
        <taxon>Streptophyta</taxon>
        <taxon>Embryophyta</taxon>
        <taxon>Tracheophyta</taxon>
        <taxon>Spermatophyta</taxon>
        <taxon>Magnoliopsida</taxon>
        <taxon>eudicotyledons</taxon>
        <taxon>Gunneridae</taxon>
        <taxon>Pentapetalae</taxon>
        <taxon>rosids</taxon>
        <taxon>malvids</taxon>
        <taxon>Malvales</taxon>
        <taxon>Malvaceae</taxon>
        <taxon>Malvoideae</taxon>
        <taxon>Hibiscus</taxon>
    </lineage>
</organism>
<dbReference type="EMBL" id="JBBPBN010000037">
    <property type="protein sequence ID" value="KAK9000673.1"/>
    <property type="molecule type" value="Genomic_DNA"/>
</dbReference>
<accession>A0ABR2QJ09</accession>